<feature type="region of interest" description="Disordered" evidence="1">
    <location>
        <begin position="57"/>
        <end position="88"/>
    </location>
</feature>
<evidence type="ECO:0000313" key="3">
    <source>
        <dbReference type="Proteomes" id="UP000318017"/>
    </source>
</evidence>
<gene>
    <name evidence="2" type="ORF">Q31a_60890</name>
</gene>
<reference evidence="2 3" key="1">
    <citation type="submission" date="2019-02" db="EMBL/GenBank/DDBJ databases">
        <title>Deep-cultivation of Planctomycetes and their phenomic and genomic characterization uncovers novel biology.</title>
        <authorList>
            <person name="Wiegand S."/>
            <person name="Jogler M."/>
            <person name="Boedeker C."/>
            <person name="Pinto D."/>
            <person name="Vollmers J."/>
            <person name="Rivas-Marin E."/>
            <person name="Kohn T."/>
            <person name="Peeters S.H."/>
            <person name="Heuer A."/>
            <person name="Rast P."/>
            <person name="Oberbeckmann S."/>
            <person name="Bunk B."/>
            <person name="Jeske O."/>
            <person name="Meyerdierks A."/>
            <person name="Storesund J.E."/>
            <person name="Kallscheuer N."/>
            <person name="Luecker S."/>
            <person name="Lage O.M."/>
            <person name="Pohl T."/>
            <person name="Merkel B.J."/>
            <person name="Hornburger P."/>
            <person name="Mueller R.-W."/>
            <person name="Bruemmer F."/>
            <person name="Labrenz M."/>
            <person name="Spormann A.M."/>
            <person name="Op den Camp H."/>
            <person name="Overmann J."/>
            <person name="Amann R."/>
            <person name="Jetten M.S.M."/>
            <person name="Mascher T."/>
            <person name="Medema M.H."/>
            <person name="Devos D.P."/>
            <person name="Kaster A.-K."/>
            <person name="Ovreas L."/>
            <person name="Rohde M."/>
            <person name="Galperin M.Y."/>
            <person name="Jogler C."/>
        </authorList>
    </citation>
    <scope>NUCLEOTIDE SEQUENCE [LARGE SCALE GENOMIC DNA]</scope>
    <source>
        <strain evidence="2 3">Q31a</strain>
    </source>
</reference>
<dbReference type="NCBIfam" id="TIGR01451">
    <property type="entry name" value="B_ant_repeat"/>
    <property type="match status" value="1"/>
</dbReference>
<evidence type="ECO:0000256" key="1">
    <source>
        <dbReference type="SAM" id="MobiDB-lite"/>
    </source>
</evidence>
<accession>A0A518GGH7</accession>
<dbReference type="InterPro" id="IPR047589">
    <property type="entry name" value="DUF11_rpt"/>
</dbReference>
<evidence type="ECO:0000313" key="2">
    <source>
        <dbReference type="EMBL" id="QDV27696.1"/>
    </source>
</evidence>
<dbReference type="AlphaFoldDB" id="A0A518GGH7"/>
<dbReference type="Proteomes" id="UP000318017">
    <property type="component" value="Chromosome"/>
</dbReference>
<protein>
    <recommendedName>
        <fullName evidence="4">DUF11 domain-containing protein</fullName>
    </recommendedName>
</protein>
<feature type="compositionally biased region" description="Low complexity" evidence="1">
    <location>
        <begin position="72"/>
        <end position="85"/>
    </location>
</feature>
<sequence>MRQSAAVGSAGQRFTQVIWMKETVVMLPKKHQSKTRLGFYLAGLATLSPVVGCSSLGRSTSGNPSPTQLSNQALPQAAAAPTPSQESHPIVPVAFTEPAAVAAGEKYSLSAATPPPITTVGFRHGGQRQQSGECSHCNQVDCGCSPEYQPQAGARYRDAQEYIFDGGDQQPTVIIRDDWSAAGVDPTDTVIYYETEGGQICVKPTNRVPIYAPRFGAVRQVTGLQLSARAVGTERILAPIQPSRFEDHNLANSMVQPVAPHGEEQVRLLDAFQENQGGIPIAQVLPLMRMSEARVPHEAIDFFRSGIIMKEDIPVLGKILQGALTWYTPESLGVMIEGKAVAMTRDTAMPQEIYVYETEDKCSIRICKAASHTIAHSGDIVSFTIRFDNVGGKEVRNAVILDSLSPRLEYIGESQQCSLNANFTAAPNEVGSDVLRWEIEAPLEASEGGVISFDCRVR</sequence>
<name>A0A518GGH7_9BACT</name>
<organism evidence="2 3">
    <name type="scientific">Aureliella helgolandensis</name>
    <dbReference type="NCBI Taxonomy" id="2527968"/>
    <lineage>
        <taxon>Bacteria</taxon>
        <taxon>Pseudomonadati</taxon>
        <taxon>Planctomycetota</taxon>
        <taxon>Planctomycetia</taxon>
        <taxon>Pirellulales</taxon>
        <taxon>Pirellulaceae</taxon>
        <taxon>Aureliella</taxon>
    </lineage>
</organism>
<proteinExistence type="predicted"/>
<feature type="compositionally biased region" description="Polar residues" evidence="1">
    <location>
        <begin position="57"/>
        <end position="71"/>
    </location>
</feature>
<evidence type="ECO:0008006" key="4">
    <source>
        <dbReference type="Google" id="ProtNLM"/>
    </source>
</evidence>
<dbReference type="EMBL" id="CP036298">
    <property type="protein sequence ID" value="QDV27696.1"/>
    <property type="molecule type" value="Genomic_DNA"/>
</dbReference>
<dbReference type="KEGG" id="ahel:Q31a_60890"/>
<keyword evidence="3" id="KW-1185">Reference proteome</keyword>